<dbReference type="InterPro" id="IPR009874">
    <property type="entry name" value="DUF1428"/>
</dbReference>
<dbReference type="Pfam" id="PF07237">
    <property type="entry name" value="DUF1428"/>
    <property type="match status" value="1"/>
</dbReference>
<dbReference type="eggNOG" id="COG5507">
    <property type="taxonomic scope" value="Bacteria"/>
</dbReference>
<name>F4QJ75_9CAUL</name>
<sequence length="99" mass="10918">MTYIDGFLIPIPTANKDVYKAGSKVYNELAKAHGALRVVECWGDDVPDGKVTSFPMAVKLEPGETVLFSWVEWPDKATRDAGNKKNDGRPRHGQHGHAI</sequence>
<reference evidence="3" key="1">
    <citation type="submission" date="2011-03" db="EMBL/GenBank/DDBJ databases">
        <title>Draft genome sequence of Brevundimonas diminuta.</title>
        <authorList>
            <person name="Brown P.J.B."/>
            <person name="Buechlein A."/>
            <person name="Hemmerich C."/>
            <person name="Brun Y.V."/>
        </authorList>
    </citation>
    <scope>NUCLEOTIDE SEQUENCE [LARGE SCALE GENOMIC DNA]</scope>
    <source>
        <strain evidence="3">C19</strain>
    </source>
</reference>
<dbReference type="SUPFAM" id="SSF54909">
    <property type="entry name" value="Dimeric alpha+beta barrel"/>
    <property type="match status" value="1"/>
</dbReference>
<keyword evidence="3" id="KW-1185">Reference proteome</keyword>
<dbReference type="EMBL" id="GL883077">
    <property type="protein sequence ID" value="EGF91906.1"/>
    <property type="molecule type" value="Genomic_DNA"/>
</dbReference>
<feature type="compositionally biased region" description="Basic and acidic residues" evidence="1">
    <location>
        <begin position="78"/>
        <end position="90"/>
    </location>
</feature>
<gene>
    <name evidence="2" type="ORF">ABI_03380</name>
</gene>
<dbReference type="HOGENOM" id="CLU_136844_0_0_5"/>
<evidence type="ECO:0000313" key="3">
    <source>
        <dbReference type="Proteomes" id="UP000006512"/>
    </source>
</evidence>
<evidence type="ECO:0000256" key="1">
    <source>
        <dbReference type="SAM" id="MobiDB-lite"/>
    </source>
</evidence>
<evidence type="ECO:0008006" key="4">
    <source>
        <dbReference type="Google" id="ProtNLM"/>
    </source>
</evidence>
<evidence type="ECO:0000313" key="2">
    <source>
        <dbReference type="EMBL" id="EGF91906.1"/>
    </source>
</evidence>
<accession>F4QJ75</accession>
<organism evidence="2 3">
    <name type="scientific">Asticcacaulis biprosthecium C19</name>
    <dbReference type="NCBI Taxonomy" id="715226"/>
    <lineage>
        <taxon>Bacteria</taxon>
        <taxon>Pseudomonadati</taxon>
        <taxon>Pseudomonadota</taxon>
        <taxon>Alphaproteobacteria</taxon>
        <taxon>Caulobacterales</taxon>
        <taxon>Caulobacteraceae</taxon>
        <taxon>Asticcacaulis</taxon>
    </lineage>
</organism>
<dbReference type="AlphaFoldDB" id="F4QJ75"/>
<dbReference type="Proteomes" id="UP000006512">
    <property type="component" value="Unassembled WGS sequence"/>
</dbReference>
<proteinExistence type="predicted"/>
<protein>
    <recommendedName>
        <fullName evidence="4">RNA signal recognition particle 4.5S RNA</fullName>
    </recommendedName>
</protein>
<dbReference type="STRING" id="715226.ABI_03380"/>
<dbReference type="Gene3D" id="3.30.70.100">
    <property type="match status" value="1"/>
</dbReference>
<feature type="region of interest" description="Disordered" evidence="1">
    <location>
        <begin position="78"/>
        <end position="99"/>
    </location>
</feature>
<dbReference type="InterPro" id="IPR011008">
    <property type="entry name" value="Dimeric_a/b-barrel"/>
</dbReference>